<dbReference type="PANTHER" id="PTHR10953:SF102">
    <property type="entry name" value="ADENYLYLTRANSFERASE AND SULFURTRANSFERASE MOCS3"/>
    <property type="match status" value="1"/>
</dbReference>
<proteinExistence type="inferred from homology"/>
<name>A0A0B1Q217_9HYPH</name>
<evidence type="ECO:0000313" key="4">
    <source>
        <dbReference type="Proteomes" id="UP000030826"/>
    </source>
</evidence>
<dbReference type="GO" id="GO:0008146">
    <property type="term" value="F:sulfotransferase activity"/>
    <property type="evidence" value="ECO:0007669"/>
    <property type="project" value="TreeGrafter"/>
</dbReference>
<sequence>MTMLDPQELQRYARHIMLAEVGGGGQQKLKAARVLLVGAGGIGAPAALYLAAAGVGTLGLVDDDVVSLSNLQRQVLYGTADIGAAKVDQAALRLHALNPHVAIERHPVRLTMDNGADIVGNYDLVIDGSDNFATRYTAAALCETAQTPLVQASVQRFSGALTLLAPYTTLPDGSPAPRLTDLFPEAPPEGSVPTCAEAGILGVVTGILGTMAAAEAVKHICGIGDPLIARLLMVDVLSMRFSEIRYRR</sequence>
<comment type="similarity">
    <text evidence="1">Belongs to the HesA/MoeB/ThiF family.</text>
</comment>
<dbReference type="GO" id="GO:0004792">
    <property type="term" value="F:thiosulfate-cyanide sulfurtransferase activity"/>
    <property type="evidence" value="ECO:0007669"/>
    <property type="project" value="TreeGrafter"/>
</dbReference>
<dbReference type="InterPro" id="IPR000594">
    <property type="entry name" value="ThiF_NAD_FAD-bd"/>
</dbReference>
<dbReference type="GO" id="GO:0016779">
    <property type="term" value="F:nucleotidyltransferase activity"/>
    <property type="evidence" value="ECO:0007669"/>
    <property type="project" value="TreeGrafter"/>
</dbReference>
<dbReference type="FunFam" id="3.40.50.720:FF:000080">
    <property type="entry name" value="Thiazole biosynthesis adenylyltransferase ThiF"/>
    <property type="match status" value="1"/>
</dbReference>
<comment type="caution">
    <text evidence="3">The sequence shown here is derived from an EMBL/GenBank/DDBJ whole genome shotgun (WGS) entry which is preliminary data.</text>
</comment>
<gene>
    <name evidence="3" type="ORF">LA66_19770</name>
</gene>
<dbReference type="OrthoDB" id="9804286at2"/>
<dbReference type="InterPro" id="IPR035985">
    <property type="entry name" value="Ubiquitin-activating_enz"/>
</dbReference>
<protein>
    <submittedName>
        <fullName evidence="3">Thiamine biosynthesis protein ThiF</fullName>
    </submittedName>
</protein>
<evidence type="ECO:0000313" key="3">
    <source>
        <dbReference type="EMBL" id="KHJ53057.1"/>
    </source>
</evidence>
<dbReference type="NCBIfam" id="NF004281">
    <property type="entry name" value="PRK05690.1"/>
    <property type="match status" value="1"/>
</dbReference>
<dbReference type="GO" id="GO:0008641">
    <property type="term" value="F:ubiquitin-like modifier activating enzyme activity"/>
    <property type="evidence" value="ECO:0007669"/>
    <property type="project" value="InterPro"/>
</dbReference>
<dbReference type="SUPFAM" id="SSF69572">
    <property type="entry name" value="Activating enzymes of the ubiquitin-like proteins"/>
    <property type="match status" value="1"/>
</dbReference>
<dbReference type="Proteomes" id="UP000030826">
    <property type="component" value="Unassembled WGS sequence"/>
</dbReference>
<dbReference type="AlphaFoldDB" id="A0A0B1Q217"/>
<dbReference type="RefSeq" id="WP_039195957.1">
    <property type="nucleotide sequence ID" value="NZ_JRFJ01000008.1"/>
</dbReference>
<dbReference type="EMBL" id="JRFJ01000008">
    <property type="protein sequence ID" value="KHJ53057.1"/>
    <property type="molecule type" value="Genomic_DNA"/>
</dbReference>
<evidence type="ECO:0000256" key="1">
    <source>
        <dbReference type="ARBA" id="ARBA00009919"/>
    </source>
</evidence>
<dbReference type="CDD" id="cd00757">
    <property type="entry name" value="ThiF_MoeB_HesA_family"/>
    <property type="match status" value="1"/>
</dbReference>
<dbReference type="InterPro" id="IPR045886">
    <property type="entry name" value="ThiF/MoeB/HesA"/>
</dbReference>
<feature type="domain" description="THIF-type NAD/FAD binding fold" evidence="2">
    <location>
        <begin position="12"/>
        <end position="246"/>
    </location>
</feature>
<dbReference type="PANTHER" id="PTHR10953">
    <property type="entry name" value="UBIQUITIN-ACTIVATING ENZYME E1"/>
    <property type="match status" value="1"/>
</dbReference>
<reference evidence="3 4" key="1">
    <citation type="submission" date="2014-09" db="EMBL/GenBank/DDBJ databases">
        <title>Isolation and characterization of Aurantimonas altamirensis ON-56566 from clinical sample following a dog bite.</title>
        <authorList>
            <person name="Eshaghi A."/>
            <person name="Li A."/>
            <person name="Shahinas D."/>
            <person name="Bahn P."/>
            <person name="Kus J.V."/>
            <person name="Patel S.N."/>
        </authorList>
    </citation>
    <scope>NUCLEOTIDE SEQUENCE [LARGE SCALE GENOMIC DNA]</scope>
    <source>
        <strain evidence="3 4">ON-56566</strain>
    </source>
</reference>
<evidence type="ECO:0000259" key="2">
    <source>
        <dbReference type="Pfam" id="PF00899"/>
    </source>
</evidence>
<organism evidence="3 4">
    <name type="scientific">Aureimonas altamirensis</name>
    <dbReference type="NCBI Taxonomy" id="370622"/>
    <lineage>
        <taxon>Bacteria</taxon>
        <taxon>Pseudomonadati</taxon>
        <taxon>Pseudomonadota</taxon>
        <taxon>Alphaproteobacteria</taxon>
        <taxon>Hyphomicrobiales</taxon>
        <taxon>Aurantimonadaceae</taxon>
        <taxon>Aureimonas</taxon>
    </lineage>
</organism>
<dbReference type="GO" id="GO:0005829">
    <property type="term" value="C:cytosol"/>
    <property type="evidence" value="ECO:0007669"/>
    <property type="project" value="TreeGrafter"/>
</dbReference>
<dbReference type="Pfam" id="PF00899">
    <property type="entry name" value="ThiF"/>
    <property type="match status" value="1"/>
</dbReference>
<dbReference type="STRING" id="370622.LA66_19770"/>
<dbReference type="Gene3D" id="3.40.50.720">
    <property type="entry name" value="NAD(P)-binding Rossmann-like Domain"/>
    <property type="match status" value="1"/>
</dbReference>
<accession>A0A0B1Q217</accession>